<dbReference type="InterPro" id="IPR012337">
    <property type="entry name" value="RNaseH-like_sf"/>
</dbReference>
<dbReference type="SUPFAM" id="SSF140996">
    <property type="entry name" value="Hermes dimerisation domain"/>
    <property type="match status" value="1"/>
</dbReference>
<evidence type="ECO:0000259" key="10">
    <source>
        <dbReference type="PROSITE" id="PS50808"/>
    </source>
</evidence>
<reference evidence="12" key="1">
    <citation type="submission" date="2025-08" db="UniProtKB">
        <authorList>
            <consortium name="RefSeq"/>
        </authorList>
    </citation>
    <scope>IDENTIFICATION</scope>
    <source>
        <tissue evidence="12">Whole organism</tissue>
    </source>
</reference>
<keyword evidence="3 8" id="KW-0863">Zinc-finger</keyword>
<sequence length="303" mass="33361">MRRSRQRSAVWEHFGPKDGNNRVKCKYCGRLVSAQGGTTTNAKNHLRSWHVDKYLLVAGSDKDTGADSDVDNIAEEQEISTLENETNASSQSASGGSGTSPSPSPTSPSPTPFSPPSSPAPSNSRTPTPTPTKRPSSAASNSSQPTLEAYRCDSKTTERLHFAVTYYIVTSNRPLNTVEKDGFKAMLHAFKPNYKVLSRRTLTDNYVPKCVEQLKSWDLDPKKCAALTSDNASEMRLACELMDIPHMRCIGHTIQNGVEELLKQPTIKPVIKEAKELLNWANGAKKAMIIYESLPRHTKEANI</sequence>
<accession>A0A9C6X9T0</accession>
<evidence type="ECO:0000256" key="7">
    <source>
        <dbReference type="ARBA" id="ARBA00023242"/>
    </source>
</evidence>
<dbReference type="InterPro" id="IPR052035">
    <property type="entry name" value="ZnF_BED_domain_contain"/>
</dbReference>
<keyword evidence="4" id="KW-0862">Zinc</keyword>
<keyword evidence="6" id="KW-0804">Transcription</keyword>
<keyword evidence="5" id="KW-0805">Transcription regulation</keyword>
<dbReference type="AlphaFoldDB" id="A0A9C6X9T0"/>
<organism evidence="11 12">
    <name type="scientific">Frankliniella occidentalis</name>
    <name type="common">Western flower thrips</name>
    <name type="synonym">Euthrips occidentalis</name>
    <dbReference type="NCBI Taxonomy" id="133901"/>
    <lineage>
        <taxon>Eukaryota</taxon>
        <taxon>Metazoa</taxon>
        <taxon>Ecdysozoa</taxon>
        <taxon>Arthropoda</taxon>
        <taxon>Hexapoda</taxon>
        <taxon>Insecta</taxon>
        <taxon>Pterygota</taxon>
        <taxon>Neoptera</taxon>
        <taxon>Paraneoptera</taxon>
        <taxon>Thysanoptera</taxon>
        <taxon>Terebrantia</taxon>
        <taxon>Thripoidea</taxon>
        <taxon>Thripidae</taxon>
        <taxon>Frankliniella</taxon>
    </lineage>
</organism>
<dbReference type="PANTHER" id="PTHR46481">
    <property type="entry name" value="ZINC FINGER BED DOMAIN-CONTAINING PROTEIN 4"/>
    <property type="match status" value="1"/>
</dbReference>
<dbReference type="Proteomes" id="UP000504606">
    <property type="component" value="Unplaced"/>
</dbReference>
<dbReference type="GO" id="GO:0003677">
    <property type="term" value="F:DNA binding"/>
    <property type="evidence" value="ECO:0007669"/>
    <property type="project" value="InterPro"/>
</dbReference>
<evidence type="ECO:0000256" key="8">
    <source>
        <dbReference type="PROSITE-ProRule" id="PRU00027"/>
    </source>
</evidence>
<dbReference type="KEGG" id="foc:127751733"/>
<evidence type="ECO:0000256" key="1">
    <source>
        <dbReference type="ARBA" id="ARBA00004123"/>
    </source>
</evidence>
<dbReference type="GO" id="GO:0009791">
    <property type="term" value="P:post-embryonic development"/>
    <property type="evidence" value="ECO:0007669"/>
    <property type="project" value="UniProtKB-ARBA"/>
</dbReference>
<dbReference type="GeneID" id="127751733"/>
<keyword evidence="7" id="KW-0539">Nucleus</keyword>
<name>A0A9C6X9T0_FRAOC</name>
<dbReference type="RefSeq" id="XP_052131688.1">
    <property type="nucleotide sequence ID" value="XM_052275728.1"/>
</dbReference>
<evidence type="ECO:0000256" key="2">
    <source>
        <dbReference type="ARBA" id="ARBA00022723"/>
    </source>
</evidence>
<evidence type="ECO:0000256" key="3">
    <source>
        <dbReference type="ARBA" id="ARBA00022771"/>
    </source>
</evidence>
<feature type="compositionally biased region" description="Pro residues" evidence="9">
    <location>
        <begin position="102"/>
        <end position="119"/>
    </location>
</feature>
<dbReference type="SUPFAM" id="SSF53098">
    <property type="entry name" value="Ribonuclease H-like"/>
    <property type="match status" value="1"/>
</dbReference>
<dbReference type="Pfam" id="PF02892">
    <property type="entry name" value="zf-BED"/>
    <property type="match status" value="1"/>
</dbReference>
<evidence type="ECO:0000256" key="5">
    <source>
        <dbReference type="ARBA" id="ARBA00023015"/>
    </source>
</evidence>
<dbReference type="SMART" id="SM00614">
    <property type="entry name" value="ZnF_BED"/>
    <property type="match status" value="1"/>
</dbReference>
<dbReference type="InterPro" id="IPR036236">
    <property type="entry name" value="Znf_C2H2_sf"/>
</dbReference>
<gene>
    <name evidence="12" type="primary">LOC127751733</name>
</gene>
<dbReference type="OrthoDB" id="1607513at2759"/>
<evidence type="ECO:0000256" key="4">
    <source>
        <dbReference type="ARBA" id="ARBA00022833"/>
    </source>
</evidence>
<feature type="domain" description="BED-type" evidence="10">
    <location>
        <begin position="5"/>
        <end position="57"/>
    </location>
</feature>
<feature type="compositionally biased region" description="Low complexity" evidence="9">
    <location>
        <begin position="120"/>
        <end position="140"/>
    </location>
</feature>
<evidence type="ECO:0000313" key="11">
    <source>
        <dbReference type="Proteomes" id="UP000504606"/>
    </source>
</evidence>
<proteinExistence type="predicted"/>
<feature type="region of interest" description="Disordered" evidence="9">
    <location>
        <begin position="79"/>
        <end position="147"/>
    </location>
</feature>
<dbReference type="GO" id="GO:0008270">
    <property type="term" value="F:zinc ion binding"/>
    <property type="evidence" value="ECO:0007669"/>
    <property type="project" value="UniProtKB-KW"/>
</dbReference>
<evidence type="ECO:0000313" key="12">
    <source>
        <dbReference type="RefSeq" id="XP_052131688.1"/>
    </source>
</evidence>
<dbReference type="InterPro" id="IPR003656">
    <property type="entry name" value="Znf_BED"/>
</dbReference>
<evidence type="ECO:0000256" key="9">
    <source>
        <dbReference type="SAM" id="MobiDB-lite"/>
    </source>
</evidence>
<dbReference type="GO" id="GO:0005634">
    <property type="term" value="C:nucleus"/>
    <property type="evidence" value="ECO:0007669"/>
    <property type="project" value="UniProtKB-SubCell"/>
</dbReference>
<evidence type="ECO:0000256" key="6">
    <source>
        <dbReference type="ARBA" id="ARBA00023163"/>
    </source>
</evidence>
<keyword evidence="2" id="KW-0479">Metal-binding</keyword>
<comment type="subcellular location">
    <subcellularLocation>
        <location evidence="1">Nucleus</location>
    </subcellularLocation>
</comment>
<dbReference type="SUPFAM" id="SSF57667">
    <property type="entry name" value="beta-beta-alpha zinc fingers"/>
    <property type="match status" value="1"/>
</dbReference>
<protein>
    <submittedName>
        <fullName evidence="12">Zinc finger BED domain-containing protein 3-like</fullName>
    </submittedName>
</protein>
<keyword evidence="11" id="KW-1185">Reference proteome</keyword>
<dbReference type="PANTHER" id="PTHR46481:SF10">
    <property type="entry name" value="ZINC FINGER BED DOMAIN-CONTAINING PROTEIN 39"/>
    <property type="match status" value="1"/>
</dbReference>
<dbReference type="PROSITE" id="PS50808">
    <property type="entry name" value="ZF_BED"/>
    <property type="match status" value="1"/>
</dbReference>